<reference evidence="7 8" key="1">
    <citation type="submission" date="2019-04" db="EMBL/GenBank/DDBJ databases">
        <title>Trinickia sp. 7GSK02, isolated from subtropical forest soil.</title>
        <authorList>
            <person name="Gao Z.-H."/>
            <person name="Qiu L.-H."/>
        </authorList>
    </citation>
    <scope>NUCLEOTIDE SEQUENCE [LARGE SCALE GENOMIC DNA]</scope>
    <source>
        <strain evidence="7 8">7GSK02</strain>
    </source>
</reference>
<evidence type="ECO:0000256" key="3">
    <source>
        <dbReference type="ARBA" id="ARBA00023237"/>
    </source>
</evidence>
<dbReference type="GO" id="GO:0051205">
    <property type="term" value="P:protein insertion into membrane"/>
    <property type="evidence" value="ECO:0007669"/>
    <property type="project" value="UniProtKB-UniRule"/>
</dbReference>
<evidence type="ECO:0000313" key="7">
    <source>
        <dbReference type="EMBL" id="TKC90993.1"/>
    </source>
</evidence>
<keyword evidence="1 4" id="KW-0732">Signal</keyword>
<dbReference type="OrthoDB" id="9808250at2"/>
<dbReference type="AlphaFoldDB" id="A0A4U1IBM2"/>
<dbReference type="Gene3D" id="3.30.1450.10">
    <property type="match status" value="1"/>
</dbReference>
<dbReference type="Pfam" id="PF04355">
    <property type="entry name" value="BamE"/>
    <property type="match status" value="1"/>
</dbReference>
<dbReference type="Proteomes" id="UP000305539">
    <property type="component" value="Unassembled WGS sequence"/>
</dbReference>
<comment type="similarity">
    <text evidence="4">Belongs to the BamE family.</text>
</comment>
<protein>
    <recommendedName>
        <fullName evidence="4">Outer membrane protein assembly factor BamE</fullName>
    </recommendedName>
</protein>
<dbReference type="InterPro" id="IPR007450">
    <property type="entry name" value="BamE_dom"/>
</dbReference>
<evidence type="ECO:0000259" key="6">
    <source>
        <dbReference type="Pfam" id="PF04355"/>
    </source>
</evidence>
<keyword evidence="2 4" id="KW-0472">Membrane</keyword>
<evidence type="ECO:0000256" key="5">
    <source>
        <dbReference type="SAM" id="MobiDB-lite"/>
    </source>
</evidence>
<dbReference type="PANTHER" id="PTHR37482:SF1">
    <property type="entry name" value="OUTER MEMBRANE PROTEIN ASSEMBLY FACTOR BAME"/>
    <property type="match status" value="1"/>
</dbReference>
<accession>A0A4U1IBM2</accession>
<comment type="subunit">
    <text evidence="4">Part of the Bam complex.</text>
</comment>
<evidence type="ECO:0000256" key="1">
    <source>
        <dbReference type="ARBA" id="ARBA00022729"/>
    </source>
</evidence>
<evidence type="ECO:0000256" key="2">
    <source>
        <dbReference type="ARBA" id="ARBA00023136"/>
    </source>
</evidence>
<dbReference type="GO" id="GO:0043165">
    <property type="term" value="P:Gram-negative-bacterium-type cell outer membrane assembly"/>
    <property type="evidence" value="ECO:0007669"/>
    <property type="project" value="UniProtKB-UniRule"/>
</dbReference>
<comment type="subcellular location">
    <subcellularLocation>
        <location evidence="4">Cell outer membrane</location>
    </subcellularLocation>
</comment>
<dbReference type="EMBL" id="SWJE01000003">
    <property type="protein sequence ID" value="TKC90993.1"/>
    <property type="molecule type" value="Genomic_DNA"/>
</dbReference>
<comment type="caution">
    <text evidence="7">The sequence shown here is derived from an EMBL/GenBank/DDBJ whole genome shotgun (WGS) entry which is preliminary data.</text>
</comment>
<feature type="compositionally biased region" description="Low complexity" evidence="5">
    <location>
        <begin position="254"/>
        <end position="284"/>
    </location>
</feature>
<gene>
    <name evidence="4 7" type="primary">bamE</name>
    <name evidence="7" type="ORF">FAZ69_06390</name>
</gene>
<dbReference type="HAMAP" id="MF_00925">
    <property type="entry name" value="OM_assembly_BamE"/>
    <property type="match status" value="1"/>
</dbReference>
<dbReference type="GO" id="GO:0030674">
    <property type="term" value="F:protein-macromolecule adaptor activity"/>
    <property type="evidence" value="ECO:0007669"/>
    <property type="project" value="TreeGrafter"/>
</dbReference>
<feature type="region of interest" description="Disordered" evidence="5">
    <location>
        <begin position="202"/>
        <end position="291"/>
    </location>
</feature>
<comment type="function">
    <text evidence="4">Part of the outer membrane protein assembly complex, which is involved in assembly and insertion of beta-barrel proteins into the outer membrane.</text>
</comment>
<keyword evidence="3 4" id="KW-0998">Cell outer membrane</keyword>
<proteinExistence type="inferred from homology"/>
<sequence length="291" mass="29557">MIPTFLLTNRGSRVRGTLIVAAAVAALAGCSTYNSVTQRIAQSITPYRITVVQGNFVSAEMAAKMQAGMSRDQVRALLGTPLLTDMFHADRWDYLFYFKRGSTSIVQQRNFIVNFQSDRVASWSGGDNLPSELELLADIDGDKLGKKKAAQAKAAEAALAASSASGVNAAASPAPIDTVASPTGEAAQAGALPATAANAQAAQAANRATSQITSTPTNRPSVAVAPSAGGTTPGASPLPGQPQLQFHRPPPPSSGDNSNPVGPTGSQGSDASASSNQPAAASPQGVQGTGN</sequence>
<feature type="domain" description="Outer membrane protein assembly factor BamE" evidence="6">
    <location>
        <begin position="54"/>
        <end position="124"/>
    </location>
</feature>
<name>A0A4U1IBM2_9BURK</name>
<dbReference type="GO" id="GO:1990063">
    <property type="term" value="C:Bam protein complex"/>
    <property type="evidence" value="ECO:0007669"/>
    <property type="project" value="TreeGrafter"/>
</dbReference>
<dbReference type="InterPro" id="IPR037873">
    <property type="entry name" value="BamE-like"/>
</dbReference>
<organism evidence="7 8">
    <name type="scientific">Trinickia terrae</name>
    <dbReference type="NCBI Taxonomy" id="2571161"/>
    <lineage>
        <taxon>Bacteria</taxon>
        <taxon>Pseudomonadati</taxon>
        <taxon>Pseudomonadota</taxon>
        <taxon>Betaproteobacteria</taxon>
        <taxon>Burkholderiales</taxon>
        <taxon>Burkholderiaceae</taxon>
        <taxon>Trinickia</taxon>
    </lineage>
</organism>
<keyword evidence="8" id="KW-1185">Reference proteome</keyword>
<evidence type="ECO:0000256" key="4">
    <source>
        <dbReference type="HAMAP-Rule" id="MF_00925"/>
    </source>
</evidence>
<dbReference type="PANTHER" id="PTHR37482">
    <property type="entry name" value="OUTER MEMBRANE PROTEIN ASSEMBLY FACTOR BAME"/>
    <property type="match status" value="1"/>
</dbReference>
<evidence type="ECO:0000313" key="8">
    <source>
        <dbReference type="Proteomes" id="UP000305539"/>
    </source>
</evidence>
<dbReference type="InterPro" id="IPR026592">
    <property type="entry name" value="BamE"/>
</dbReference>
<feature type="compositionally biased region" description="Polar residues" evidence="5">
    <location>
        <begin position="209"/>
        <end position="220"/>
    </location>
</feature>